<reference evidence="2" key="1">
    <citation type="submission" date="2022-03" db="EMBL/GenBank/DDBJ databases">
        <title>Streptomyces 7R015 and 7R016 isolated from Barleria lupulina in Thailand.</title>
        <authorList>
            <person name="Kanchanasin P."/>
            <person name="Phongsopitanun W."/>
            <person name="Tanasupawat S."/>
        </authorList>
    </citation>
    <scope>NUCLEOTIDE SEQUENCE</scope>
    <source>
        <strain evidence="2">7R016</strain>
    </source>
</reference>
<evidence type="ECO:0000313" key="3">
    <source>
        <dbReference type="Proteomes" id="UP001165270"/>
    </source>
</evidence>
<dbReference type="SUPFAM" id="SSF160631">
    <property type="entry name" value="SMI1/KNR4-like"/>
    <property type="match status" value="1"/>
</dbReference>
<accession>A0ABS9X9V2</accession>
<protein>
    <submittedName>
        <fullName evidence="2">SMI1/KNR4 family protein</fullName>
    </submittedName>
</protein>
<dbReference type="Proteomes" id="UP001165270">
    <property type="component" value="Unassembled WGS sequence"/>
</dbReference>
<comment type="caution">
    <text evidence="2">The sequence shown here is derived from an EMBL/GenBank/DDBJ whole genome shotgun (WGS) entry which is preliminary data.</text>
</comment>
<feature type="domain" description="Knr4/Smi1-like" evidence="1">
    <location>
        <begin position="38"/>
        <end position="498"/>
    </location>
</feature>
<dbReference type="InterPro" id="IPR018958">
    <property type="entry name" value="Knr4/Smi1-like_dom"/>
</dbReference>
<dbReference type="RefSeq" id="WP_242708285.1">
    <property type="nucleotide sequence ID" value="NZ_JALDAX010000001.1"/>
</dbReference>
<dbReference type="Gene3D" id="3.40.1580.10">
    <property type="entry name" value="SMI1/KNR4-like"/>
    <property type="match status" value="1"/>
</dbReference>
<dbReference type="SMART" id="SM00860">
    <property type="entry name" value="SMI1_KNR4"/>
    <property type="match status" value="1"/>
</dbReference>
<dbReference type="InterPro" id="IPR037883">
    <property type="entry name" value="Knr4/Smi1-like_sf"/>
</dbReference>
<dbReference type="EMBL" id="JALDAX010000001">
    <property type="protein sequence ID" value="MCI3238862.1"/>
    <property type="molecule type" value="Genomic_DNA"/>
</dbReference>
<organism evidence="2 3">
    <name type="scientific">Streptomyces spinosisporus</name>
    <dbReference type="NCBI Taxonomy" id="2927582"/>
    <lineage>
        <taxon>Bacteria</taxon>
        <taxon>Bacillati</taxon>
        <taxon>Actinomycetota</taxon>
        <taxon>Actinomycetes</taxon>
        <taxon>Kitasatosporales</taxon>
        <taxon>Streptomycetaceae</taxon>
        <taxon>Streptomyces</taxon>
    </lineage>
</organism>
<sequence>MSSESFNWHGFLGRWQQEWVPRADEDGEQILVRLGRPGADEAAIAAAEERLGQRLPPSYRGFLAVTDGWHVDQTAGIYQLGGTSDIDWFQDPYDMTRLYEQDLGDNPRREDILLAGMWRRALRLETASDMSYALLDPGDSDQDGEWALYIYKGWSGELPDRYPSFRAYMEAMYRGFHSDRADRPDFVNATTRAQDAHVEQARLLALRGRYVEAMPLLEEAVSFGRPRSAVLLNQLRHLLAPRESRDYGTLVADLRYLPEILPVQAMMPARGQWRLGGDEHWLGMMTARGVARVTAEGVLSAMRDGTHRYAPPGPWGRAVAEAWEAARWGAADAAWRVLRDALPLWEAPGPLLIAPLGVLADPVLGPLITPERGREILATPRAGETGPAPEPVPDLDPPGLTWLAEPVANRQRFDGYRCVWVEGIDPARLPALIGEEGAELSAPVDPQRASWRAPRPHERDGVELWEDRAVVAVGCTGEGWAFAFDGHSHHSFNELFLSPAAAASSSGRAVVVWSDPRRSSPGDHPAAFHLSVAEQGEELYAFTVRDKRIQRFGAIPKALDPARLLRPEDTALDNEKRMLEALHAELGLSLPRFALTQGRLRTFTTRSWTRTPRTGERFAYLSFVRHRP</sequence>
<dbReference type="Pfam" id="PF09346">
    <property type="entry name" value="SMI1_KNR4"/>
    <property type="match status" value="1"/>
</dbReference>
<keyword evidence="3" id="KW-1185">Reference proteome</keyword>
<evidence type="ECO:0000313" key="2">
    <source>
        <dbReference type="EMBL" id="MCI3238862.1"/>
    </source>
</evidence>
<proteinExistence type="predicted"/>
<name>A0ABS9X9V2_9ACTN</name>
<evidence type="ECO:0000259" key="1">
    <source>
        <dbReference type="SMART" id="SM00860"/>
    </source>
</evidence>
<gene>
    <name evidence="2" type="ORF">MQN93_03885</name>
</gene>